<comment type="caution">
    <text evidence="3">The sequence shown here is derived from an EMBL/GenBank/DDBJ whole genome shotgun (WGS) entry which is preliminary data.</text>
</comment>
<evidence type="ECO:0000259" key="1">
    <source>
        <dbReference type="Pfam" id="PF01927"/>
    </source>
</evidence>
<dbReference type="EMBL" id="SMLW01000310">
    <property type="protein sequence ID" value="MTI23823.1"/>
    <property type="molecule type" value="Genomic_DNA"/>
</dbReference>
<keyword evidence="4" id="KW-1185">Reference proteome</keyword>
<dbReference type="Proteomes" id="UP000798808">
    <property type="component" value="Unassembled WGS sequence"/>
</dbReference>
<organism evidence="3 4">
    <name type="scientific">Fulvivirga kasyanovii</name>
    <dbReference type="NCBI Taxonomy" id="396812"/>
    <lineage>
        <taxon>Bacteria</taxon>
        <taxon>Pseudomonadati</taxon>
        <taxon>Bacteroidota</taxon>
        <taxon>Cytophagia</taxon>
        <taxon>Cytophagales</taxon>
        <taxon>Fulvivirgaceae</taxon>
        <taxon>Fulvivirga</taxon>
    </lineage>
</organism>
<feature type="domain" description="Ubiquitin Mut7-C" evidence="2">
    <location>
        <begin position="4"/>
        <end position="79"/>
    </location>
</feature>
<gene>
    <name evidence="3" type="ORF">E1163_02555</name>
</gene>
<dbReference type="PANTHER" id="PTHR39081:SF1">
    <property type="entry name" value="MUT7-C RNASE DOMAIN-CONTAINING PROTEIN"/>
    <property type="match status" value="1"/>
</dbReference>
<proteinExistence type="predicted"/>
<dbReference type="PANTHER" id="PTHR39081">
    <property type="entry name" value="MUT7-C DOMAIN-CONTAINING PROTEIN"/>
    <property type="match status" value="1"/>
</dbReference>
<dbReference type="RefSeq" id="WP_155169157.1">
    <property type="nucleotide sequence ID" value="NZ_BAAAFL010000049.1"/>
</dbReference>
<dbReference type="InterPro" id="IPR002782">
    <property type="entry name" value="Mut7-C_RNAse_dom"/>
</dbReference>
<accession>A0ABW9RK98</accession>
<dbReference type="InterPro" id="IPR027798">
    <property type="entry name" value="Ub_Mut7C"/>
</dbReference>
<name>A0ABW9RK98_9BACT</name>
<dbReference type="Pfam" id="PF14451">
    <property type="entry name" value="Ub-Mut7C"/>
    <property type="match status" value="1"/>
</dbReference>
<sequence>MSKSAFFRFYGELNDFLPSQKGQQQVRYEFSGSPAIKDAIQALGVPQVEVFLIQVNGEPTDFAYNINIDDQVSVYPLITKFTVEENPIQRKPILGLRFVLDCHLGKLARHLRMLGFDTLYRNDIHDDEIVKLAELEDRIVLTRDLAILKCNAVTHGYYPRSQDPEKQLEEIITRFDLMSHIRPFSRCMDCNGYLENVEKELITHKLEPLTRSHFDEFLQCDGCGKVYWKGSHYERMCERLGWE</sequence>
<protein>
    <submittedName>
        <fullName evidence="3">Twitching motility protein PilT</fullName>
    </submittedName>
</protein>
<evidence type="ECO:0000259" key="2">
    <source>
        <dbReference type="Pfam" id="PF14451"/>
    </source>
</evidence>
<evidence type="ECO:0000313" key="3">
    <source>
        <dbReference type="EMBL" id="MTI23823.1"/>
    </source>
</evidence>
<evidence type="ECO:0000313" key="4">
    <source>
        <dbReference type="Proteomes" id="UP000798808"/>
    </source>
</evidence>
<reference evidence="3 4" key="1">
    <citation type="submission" date="2019-02" db="EMBL/GenBank/DDBJ databases">
        <authorList>
            <person name="Goldberg S.R."/>
            <person name="Haltli B.A."/>
            <person name="Correa H."/>
            <person name="Russell K.G."/>
        </authorList>
    </citation>
    <scope>NUCLEOTIDE SEQUENCE [LARGE SCALE GENOMIC DNA]</scope>
    <source>
        <strain evidence="3 4">JCM 16186</strain>
    </source>
</reference>
<dbReference type="Pfam" id="PF01927">
    <property type="entry name" value="Mut7-C"/>
    <property type="match status" value="1"/>
</dbReference>
<feature type="domain" description="Mut7-C RNAse" evidence="1">
    <location>
        <begin position="97"/>
        <end position="239"/>
    </location>
</feature>